<keyword evidence="7" id="KW-1185">Reference proteome</keyword>
<proteinExistence type="predicted"/>
<name>A0A8X7P8C7_BRACI</name>
<reference evidence="6 7" key="1">
    <citation type="submission" date="2020-02" db="EMBL/GenBank/DDBJ databases">
        <authorList>
            <person name="Ma Q."/>
            <person name="Huang Y."/>
            <person name="Song X."/>
            <person name="Pei D."/>
        </authorList>
    </citation>
    <scope>NUCLEOTIDE SEQUENCE [LARGE SCALE GENOMIC DNA]</scope>
    <source>
        <strain evidence="6">Sxm20200214</strain>
        <tissue evidence="6">Leaf</tissue>
    </source>
</reference>
<dbReference type="PROSITE" id="PS51999">
    <property type="entry name" value="ZF_GRF"/>
    <property type="match status" value="1"/>
</dbReference>
<gene>
    <name evidence="6" type="ORF">Bca52824_086734</name>
</gene>
<dbReference type="Proteomes" id="UP000886595">
    <property type="component" value="Unassembled WGS sequence"/>
</dbReference>
<dbReference type="Pfam" id="PF06839">
    <property type="entry name" value="Zn_ribbon_GRF"/>
    <property type="match status" value="1"/>
</dbReference>
<keyword evidence="2 4" id="KW-0863">Zinc-finger</keyword>
<keyword evidence="1" id="KW-0479">Metal-binding</keyword>
<dbReference type="GO" id="GO:0008270">
    <property type="term" value="F:zinc ion binding"/>
    <property type="evidence" value="ECO:0007669"/>
    <property type="project" value="UniProtKB-KW"/>
</dbReference>
<evidence type="ECO:0000256" key="4">
    <source>
        <dbReference type="PROSITE-ProRule" id="PRU01343"/>
    </source>
</evidence>
<dbReference type="AlphaFoldDB" id="A0A8X7P8C7"/>
<organism evidence="6 7">
    <name type="scientific">Brassica carinata</name>
    <name type="common">Ethiopian mustard</name>
    <name type="synonym">Abyssinian cabbage</name>
    <dbReference type="NCBI Taxonomy" id="52824"/>
    <lineage>
        <taxon>Eukaryota</taxon>
        <taxon>Viridiplantae</taxon>
        <taxon>Streptophyta</taxon>
        <taxon>Embryophyta</taxon>
        <taxon>Tracheophyta</taxon>
        <taxon>Spermatophyta</taxon>
        <taxon>Magnoliopsida</taxon>
        <taxon>eudicotyledons</taxon>
        <taxon>Gunneridae</taxon>
        <taxon>Pentapetalae</taxon>
        <taxon>rosids</taxon>
        <taxon>malvids</taxon>
        <taxon>Brassicales</taxon>
        <taxon>Brassicaceae</taxon>
        <taxon>Brassiceae</taxon>
        <taxon>Brassica</taxon>
    </lineage>
</organism>
<feature type="domain" description="GRF-type" evidence="5">
    <location>
        <begin position="11"/>
        <end position="51"/>
    </location>
</feature>
<protein>
    <recommendedName>
        <fullName evidence="5">GRF-type domain-containing protein</fullName>
    </recommendedName>
</protein>
<keyword evidence="3" id="KW-0862">Zinc</keyword>
<comment type="caution">
    <text evidence="6">The sequence shown here is derived from an EMBL/GenBank/DDBJ whole genome shotgun (WGS) entry which is preliminary data.</text>
</comment>
<dbReference type="OrthoDB" id="1027101at2759"/>
<evidence type="ECO:0000256" key="3">
    <source>
        <dbReference type="ARBA" id="ARBA00022833"/>
    </source>
</evidence>
<sequence>MENVHGIPRQCHCGSQTIVLTSKTKKNPGRRFFRCGTTSGTGHVFKWVDEANSEELGLLADKQATFELDLIQLKQELIDMKKDISEIVEVLEGIKSKV</sequence>
<evidence type="ECO:0000256" key="2">
    <source>
        <dbReference type="ARBA" id="ARBA00022771"/>
    </source>
</evidence>
<evidence type="ECO:0000313" key="6">
    <source>
        <dbReference type="EMBL" id="KAG2247106.1"/>
    </source>
</evidence>
<evidence type="ECO:0000259" key="5">
    <source>
        <dbReference type="PROSITE" id="PS51999"/>
    </source>
</evidence>
<dbReference type="InterPro" id="IPR010666">
    <property type="entry name" value="Znf_GRF"/>
</dbReference>
<evidence type="ECO:0000313" key="7">
    <source>
        <dbReference type="Proteomes" id="UP000886595"/>
    </source>
</evidence>
<dbReference type="PANTHER" id="PTHR33248">
    <property type="entry name" value="ZINC ION-BINDING PROTEIN"/>
    <property type="match status" value="1"/>
</dbReference>
<dbReference type="EMBL" id="JAAMPC010000017">
    <property type="protein sequence ID" value="KAG2247106.1"/>
    <property type="molecule type" value="Genomic_DNA"/>
</dbReference>
<accession>A0A8X7P8C7</accession>
<evidence type="ECO:0000256" key="1">
    <source>
        <dbReference type="ARBA" id="ARBA00022723"/>
    </source>
</evidence>